<evidence type="ECO:0000256" key="1">
    <source>
        <dbReference type="ARBA" id="ARBA00009437"/>
    </source>
</evidence>
<keyword evidence="4" id="KW-0804">Transcription</keyword>
<feature type="domain" description="HTH lysR-type" evidence="5">
    <location>
        <begin position="1"/>
        <end position="58"/>
    </location>
</feature>
<evidence type="ECO:0000313" key="6">
    <source>
        <dbReference type="EMBL" id="TBW39985.1"/>
    </source>
</evidence>
<accession>A0A4Q9VUT6</accession>
<dbReference type="PANTHER" id="PTHR30346:SF30">
    <property type="entry name" value="SMALL NEUTRAL PROTEASE REGULATORY PROTEIN"/>
    <property type="match status" value="1"/>
</dbReference>
<protein>
    <submittedName>
        <fullName evidence="6">LysR family transcriptional regulator</fullName>
    </submittedName>
</protein>
<dbReference type="PROSITE" id="PS50931">
    <property type="entry name" value="HTH_LYSR"/>
    <property type="match status" value="1"/>
</dbReference>
<keyword evidence="7" id="KW-1185">Reference proteome</keyword>
<dbReference type="GO" id="GO:0032993">
    <property type="term" value="C:protein-DNA complex"/>
    <property type="evidence" value="ECO:0007669"/>
    <property type="project" value="TreeGrafter"/>
</dbReference>
<dbReference type="Proteomes" id="UP000292781">
    <property type="component" value="Unassembled WGS sequence"/>
</dbReference>
<dbReference type="GO" id="GO:0003700">
    <property type="term" value="F:DNA-binding transcription factor activity"/>
    <property type="evidence" value="ECO:0007669"/>
    <property type="project" value="InterPro"/>
</dbReference>
<evidence type="ECO:0000256" key="4">
    <source>
        <dbReference type="ARBA" id="ARBA00023163"/>
    </source>
</evidence>
<keyword evidence="2" id="KW-0805">Transcription regulation</keyword>
<dbReference type="CDD" id="cd08436">
    <property type="entry name" value="PBP2_LTTR_like_3"/>
    <property type="match status" value="1"/>
</dbReference>
<dbReference type="OrthoDB" id="9803735at2"/>
<evidence type="ECO:0000313" key="7">
    <source>
        <dbReference type="Proteomes" id="UP000292781"/>
    </source>
</evidence>
<dbReference type="AlphaFoldDB" id="A0A4Q9VUT6"/>
<evidence type="ECO:0000256" key="3">
    <source>
        <dbReference type="ARBA" id="ARBA00023125"/>
    </source>
</evidence>
<dbReference type="Pfam" id="PF03466">
    <property type="entry name" value="LysR_substrate"/>
    <property type="match status" value="1"/>
</dbReference>
<dbReference type="Pfam" id="PF00126">
    <property type="entry name" value="HTH_1"/>
    <property type="match status" value="1"/>
</dbReference>
<comment type="caution">
    <text evidence="6">The sequence shown here is derived from an EMBL/GenBank/DDBJ whole genome shotgun (WGS) entry which is preliminary data.</text>
</comment>
<dbReference type="InterPro" id="IPR005119">
    <property type="entry name" value="LysR_subst-bd"/>
</dbReference>
<dbReference type="FunFam" id="1.10.10.10:FF:000001">
    <property type="entry name" value="LysR family transcriptional regulator"/>
    <property type="match status" value="1"/>
</dbReference>
<dbReference type="PANTHER" id="PTHR30346">
    <property type="entry name" value="TRANSCRIPTIONAL DUAL REGULATOR HCAR-RELATED"/>
    <property type="match status" value="1"/>
</dbReference>
<dbReference type="InterPro" id="IPR036390">
    <property type="entry name" value="WH_DNA-bd_sf"/>
</dbReference>
<reference evidence="6 7" key="1">
    <citation type="submission" date="2019-02" db="EMBL/GenBank/DDBJ databases">
        <title>Siculibacillus lacustris gen. nov., sp. nov., a new rosette-forming bacterium isolated from a freshwater crater lake (Lake St. Ana, Romania).</title>
        <authorList>
            <person name="Felfoldi T."/>
            <person name="Marton Z."/>
            <person name="Szabo A."/>
            <person name="Mentes A."/>
            <person name="Boka K."/>
            <person name="Marialigeti K."/>
            <person name="Mathe I."/>
            <person name="Koncz M."/>
            <person name="Schumann P."/>
            <person name="Toth E."/>
        </authorList>
    </citation>
    <scope>NUCLEOTIDE SEQUENCE [LARGE SCALE GENOMIC DNA]</scope>
    <source>
        <strain evidence="6 7">SA-279</strain>
    </source>
</reference>
<dbReference type="GO" id="GO:0003677">
    <property type="term" value="F:DNA binding"/>
    <property type="evidence" value="ECO:0007669"/>
    <property type="project" value="UniProtKB-KW"/>
</dbReference>
<name>A0A4Q9VUT6_9HYPH</name>
<dbReference type="InterPro" id="IPR000847">
    <property type="entry name" value="LysR_HTH_N"/>
</dbReference>
<dbReference type="Gene3D" id="1.10.10.10">
    <property type="entry name" value="Winged helix-like DNA-binding domain superfamily/Winged helix DNA-binding domain"/>
    <property type="match status" value="1"/>
</dbReference>
<keyword evidence="3" id="KW-0238">DNA-binding</keyword>
<dbReference type="Gene3D" id="3.40.190.290">
    <property type="match status" value="1"/>
</dbReference>
<comment type="similarity">
    <text evidence="1">Belongs to the LysR transcriptional regulatory family.</text>
</comment>
<dbReference type="EMBL" id="SJFN01000005">
    <property type="protein sequence ID" value="TBW39985.1"/>
    <property type="molecule type" value="Genomic_DNA"/>
</dbReference>
<evidence type="ECO:0000259" key="5">
    <source>
        <dbReference type="PROSITE" id="PS50931"/>
    </source>
</evidence>
<proteinExistence type="inferred from homology"/>
<dbReference type="RefSeq" id="WP_131306748.1">
    <property type="nucleotide sequence ID" value="NZ_SJFN01000005.1"/>
</dbReference>
<dbReference type="SUPFAM" id="SSF53850">
    <property type="entry name" value="Periplasmic binding protein-like II"/>
    <property type="match status" value="1"/>
</dbReference>
<dbReference type="PRINTS" id="PR00039">
    <property type="entry name" value="HTHLYSR"/>
</dbReference>
<evidence type="ECO:0000256" key="2">
    <source>
        <dbReference type="ARBA" id="ARBA00023015"/>
    </source>
</evidence>
<dbReference type="InterPro" id="IPR036388">
    <property type="entry name" value="WH-like_DNA-bd_sf"/>
</dbReference>
<dbReference type="SUPFAM" id="SSF46785">
    <property type="entry name" value="Winged helix' DNA-binding domain"/>
    <property type="match status" value="1"/>
</dbReference>
<organism evidence="6 7">
    <name type="scientific">Siculibacillus lacustris</name>
    <dbReference type="NCBI Taxonomy" id="1549641"/>
    <lineage>
        <taxon>Bacteria</taxon>
        <taxon>Pseudomonadati</taxon>
        <taxon>Pseudomonadota</taxon>
        <taxon>Alphaproteobacteria</taxon>
        <taxon>Hyphomicrobiales</taxon>
        <taxon>Ancalomicrobiaceae</taxon>
        <taxon>Siculibacillus</taxon>
    </lineage>
</organism>
<sequence>MDLKQLEQFVVVAEERHFTRAARRLNMVQSGLSAAIRGLEEELGGPLFLRSTRRVDLTPAGEVLLGEARRVLETVRNARQAVTDVHGLSRGRLRIAAIQNPAPFVDLARSLGRFRAAHEGIEIDLAFDGSTPLFEEVRDGRFDVAFTQPREPLPPGVTMRMIACEGLVVACAPDHRLAGAEDIALAELAQEIFVELKPDWGLRRLVDRAFAAAGLTRRIGFEVNDPAIVLDLAAQGLGIALVPESIAAVRQGDGGQPPIAVAAIRPDQEPCWELAVAFRGTDGEAENRVAAAFLAHLVVAAPPAG</sequence>
<gene>
    <name evidence="6" type="ORF">EYW49_04760</name>
</gene>